<evidence type="ECO:0000256" key="3">
    <source>
        <dbReference type="ARBA" id="ARBA00022737"/>
    </source>
</evidence>
<feature type="region of interest" description="Disordered" evidence="11">
    <location>
        <begin position="581"/>
        <end position="608"/>
    </location>
</feature>
<evidence type="ECO:0000256" key="8">
    <source>
        <dbReference type="ARBA" id="ARBA00023273"/>
    </source>
</evidence>
<reference evidence="14 15" key="1">
    <citation type="submission" date="2018-04" db="EMBL/GenBank/DDBJ databases">
        <authorList>
            <person name="Zhang X."/>
            <person name="Yuan J."/>
            <person name="Li F."/>
            <person name="Xiang J."/>
        </authorList>
    </citation>
    <scope>NUCLEOTIDE SEQUENCE [LARGE SCALE GENOMIC DNA]</scope>
    <source>
        <tissue evidence="14">Muscle</tissue>
    </source>
</reference>
<dbReference type="Pfam" id="PF12796">
    <property type="entry name" value="Ank_2"/>
    <property type="match status" value="1"/>
</dbReference>
<keyword evidence="7" id="KW-0969">Cilium</keyword>
<dbReference type="InterPro" id="IPR036770">
    <property type="entry name" value="Ankyrin_rpt-contain_sf"/>
</dbReference>
<evidence type="ECO:0000256" key="12">
    <source>
        <dbReference type="SAM" id="Phobius"/>
    </source>
</evidence>
<organism evidence="14 15">
    <name type="scientific">Penaeus vannamei</name>
    <name type="common">Whiteleg shrimp</name>
    <name type="synonym">Litopenaeus vannamei</name>
    <dbReference type="NCBI Taxonomy" id="6689"/>
    <lineage>
        <taxon>Eukaryota</taxon>
        <taxon>Metazoa</taxon>
        <taxon>Ecdysozoa</taxon>
        <taxon>Arthropoda</taxon>
        <taxon>Crustacea</taxon>
        <taxon>Multicrustacea</taxon>
        <taxon>Malacostraca</taxon>
        <taxon>Eumalacostraca</taxon>
        <taxon>Eucarida</taxon>
        <taxon>Decapoda</taxon>
        <taxon>Dendrobranchiata</taxon>
        <taxon>Penaeoidea</taxon>
        <taxon>Penaeidae</taxon>
        <taxon>Penaeus</taxon>
    </lineage>
</organism>
<keyword evidence="12" id="KW-0812">Transmembrane</keyword>
<evidence type="ECO:0000256" key="9">
    <source>
        <dbReference type="PROSITE-ProRule" id="PRU00023"/>
    </source>
</evidence>
<feature type="compositionally biased region" description="Pro residues" evidence="11">
    <location>
        <begin position="581"/>
        <end position="607"/>
    </location>
</feature>
<keyword evidence="2" id="KW-0479">Metal-binding</keyword>
<dbReference type="SMART" id="SM00248">
    <property type="entry name" value="ANK"/>
    <property type="match status" value="3"/>
</dbReference>
<feature type="repeat" description="ANK" evidence="9">
    <location>
        <begin position="44"/>
        <end position="67"/>
    </location>
</feature>
<keyword evidence="12" id="KW-0472">Membrane</keyword>
<evidence type="ECO:0000313" key="15">
    <source>
        <dbReference type="Proteomes" id="UP000283509"/>
    </source>
</evidence>
<dbReference type="SUPFAM" id="SSF48403">
    <property type="entry name" value="Ankyrin repeat"/>
    <property type="match status" value="1"/>
</dbReference>
<dbReference type="InterPro" id="IPR052452">
    <property type="entry name" value="Ankyrin-MYND_dom_contain_2"/>
</dbReference>
<keyword evidence="4 10" id="KW-0863">Zinc-finger</keyword>
<dbReference type="InterPro" id="IPR002110">
    <property type="entry name" value="Ankyrin_rpt"/>
</dbReference>
<evidence type="ECO:0000256" key="11">
    <source>
        <dbReference type="SAM" id="MobiDB-lite"/>
    </source>
</evidence>
<proteinExistence type="predicted"/>
<evidence type="ECO:0000256" key="6">
    <source>
        <dbReference type="ARBA" id="ARBA00023043"/>
    </source>
</evidence>
<dbReference type="STRING" id="6689.A0A3R7MKZ4"/>
<dbReference type="GO" id="GO:0005929">
    <property type="term" value="C:cilium"/>
    <property type="evidence" value="ECO:0007669"/>
    <property type="project" value="UniProtKB-SubCell"/>
</dbReference>
<feature type="transmembrane region" description="Helical" evidence="12">
    <location>
        <begin position="412"/>
        <end position="433"/>
    </location>
</feature>
<reference evidence="14 15" key="2">
    <citation type="submission" date="2019-01" db="EMBL/GenBank/DDBJ databases">
        <title>The decoding of complex shrimp genome reveals the adaptation for benthos swimmer, frequently molting mechanism and breeding impact on genome.</title>
        <authorList>
            <person name="Sun Y."/>
            <person name="Gao Y."/>
            <person name="Yu Y."/>
        </authorList>
    </citation>
    <scope>NUCLEOTIDE SEQUENCE [LARGE SCALE GENOMIC DNA]</scope>
    <source>
        <tissue evidence="14">Muscle</tissue>
    </source>
</reference>
<dbReference type="OrthoDB" id="10257049at2759"/>
<protein>
    <submittedName>
        <fullName evidence="14">Ankyrin repeat and MYND domain-containing protein 2</fullName>
    </submittedName>
</protein>
<keyword evidence="3" id="KW-0677">Repeat</keyword>
<dbReference type="PROSITE" id="PS50865">
    <property type="entry name" value="ZF_MYND_2"/>
    <property type="match status" value="1"/>
</dbReference>
<keyword evidence="15" id="KW-1185">Reference proteome</keyword>
<dbReference type="PROSITE" id="PS50088">
    <property type="entry name" value="ANK_REPEAT"/>
    <property type="match status" value="2"/>
</dbReference>
<evidence type="ECO:0000256" key="2">
    <source>
        <dbReference type="ARBA" id="ARBA00022723"/>
    </source>
</evidence>
<dbReference type="AlphaFoldDB" id="A0A3R7MKZ4"/>
<evidence type="ECO:0000259" key="13">
    <source>
        <dbReference type="PROSITE" id="PS50865"/>
    </source>
</evidence>
<keyword evidence="8" id="KW-0966">Cell projection</keyword>
<feature type="repeat" description="ANK" evidence="9">
    <location>
        <begin position="103"/>
        <end position="135"/>
    </location>
</feature>
<comment type="subcellular location">
    <subcellularLocation>
        <location evidence="1">Cell projection</location>
        <location evidence="1">Cilium</location>
    </subcellularLocation>
</comment>
<evidence type="ECO:0000256" key="1">
    <source>
        <dbReference type="ARBA" id="ARBA00004138"/>
    </source>
</evidence>
<keyword evidence="5" id="KW-0862">Zinc</keyword>
<evidence type="ECO:0000256" key="7">
    <source>
        <dbReference type="ARBA" id="ARBA00023069"/>
    </source>
</evidence>
<dbReference type="Proteomes" id="UP000283509">
    <property type="component" value="Unassembled WGS sequence"/>
</dbReference>
<evidence type="ECO:0000256" key="5">
    <source>
        <dbReference type="ARBA" id="ARBA00022833"/>
    </source>
</evidence>
<dbReference type="PANTHER" id="PTHR24150">
    <property type="entry name" value="ANKYRIN REPEAT AND MYND DOMAIN-CONTAINING PROTEIN 2"/>
    <property type="match status" value="1"/>
</dbReference>
<sequence length="631" mass="69260">MAGEEDEQQAPQPEIIRLVGQSDVNGVKNLLLRGEAKTEETDGSGMTALHHAAYKGNAELCKLLIEHEMGSGGLTPVGKYPQGRGPGACPPLGADINSDSHDHRYSPLHFAALSGSTATVQHLLTAGAKTYYTNTLGRTAAQMAAFVGNHAVVALINNYVPLEAVTYYTKPMGLEKEAKLSTEVANPLYDLIMQVNLHPVRVAMYLERSEVIRKHISSAYKVLDLMCEKESKRPEGVNEVICIKFHYLAYILRTLEKEIKKFESSKEKNTSEKDCPIFESIIKKWLRGREYDGIEEHMEYYIRDAIKSFPYVEMPLFIQLVRNMTGKLGDSWALGVLSGCINGQRAFQDDKSCSTCGEEKKDAKKCAKCKMVQYCDRQFLAGTWPSPAPLYPLPCSYPPLTPPPSDLYPFRFIRLFCLIALTGVPGLFGSFFPGRCWRGLSLCPCLPAVSLACLIILCSLRAHLSISFPLSCVLARRSLPVVSLPLSLTPLLLSLFPRLLPIHCPRLPYVSRGPVRLSLYLPLSSFALPSPLPTLLIISLTPLLRSSLPPSSVPLAPSAPLLPSFLLPLFPYLSCSPLPTDTPSPTPPSRPTVLGPCPPPAPPPPLSSRPVPHCIPRCPTPSDVACRVRRA</sequence>
<gene>
    <name evidence="14" type="ORF">C7M84_011494</name>
</gene>
<keyword evidence="6 9" id="KW-0040">ANK repeat</keyword>
<feature type="domain" description="MYND-type" evidence="13">
    <location>
        <begin position="353"/>
        <end position="395"/>
    </location>
</feature>
<evidence type="ECO:0000313" key="14">
    <source>
        <dbReference type="EMBL" id="ROT85582.1"/>
    </source>
</evidence>
<dbReference type="PROSITE" id="PS50297">
    <property type="entry name" value="ANK_REP_REGION"/>
    <property type="match status" value="2"/>
</dbReference>
<dbReference type="PANTHER" id="PTHR24150:SF8">
    <property type="entry name" value="ANKYRIN REPEAT AND MYND DOMAIN-CONTAINING PROTEIN 2"/>
    <property type="match status" value="1"/>
</dbReference>
<evidence type="ECO:0000256" key="4">
    <source>
        <dbReference type="ARBA" id="ARBA00022771"/>
    </source>
</evidence>
<evidence type="ECO:0000256" key="10">
    <source>
        <dbReference type="PROSITE-ProRule" id="PRU00134"/>
    </source>
</evidence>
<dbReference type="GO" id="GO:0008270">
    <property type="term" value="F:zinc ion binding"/>
    <property type="evidence" value="ECO:0007669"/>
    <property type="project" value="UniProtKB-KW"/>
</dbReference>
<dbReference type="Gene3D" id="1.25.40.20">
    <property type="entry name" value="Ankyrin repeat-containing domain"/>
    <property type="match status" value="1"/>
</dbReference>
<name>A0A3R7MKZ4_PENVA</name>
<feature type="transmembrane region" description="Helical" evidence="12">
    <location>
        <begin position="439"/>
        <end position="460"/>
    </location>
</feature>
<dbReference type="Gene3D" id="6.10.140.2220">
    <property type="match status" value="1"/>
</dbReference>
<comment type="caution">
    <text evidence="14">The sequence shown here is derived from an EMBL/GenBank/DDBJ whole genome shotgun (WGS) entry which is preliminary data.</text>
</comment>
<accession>A0A3R7MKZ4</accession>
<dbReference type="EMBL" id="QCYY01000245">
    <property type="protein sequence ID" value="ROT85582.1"/>
    <property type="molecule type" value="Genomic_DNA"/>
</dbReference>
<dbReference type="InterPro" id="IPR002893">
    <property type="entry name" value="Znf_MYND"/>
</dbReference>
<keyword evidence="12" id="KW-1133">Transmembrane helix</keyword>